<dbReference type="Pfam" id="PF04859">
    <property type="entry name" value="DUF641"/>
    <property type="match status" value="1"/>
</dbReference>
<feature type="region of interest" description="Disordered" evidence="1">
    <location>
        <begin position="270"/>
        <end position="306"/>
    </location>
</feature>
<dbReference type="SUPFAM" id="SSF55979">
    <property type="entry name" value="DNA clamp"/>
    <property type="match status" value="1"/>
</dbReference>
<name>A0A5N6M365_9ASTR</name>
<evidence type="ECO:0000259" key="4">
    <source>
        <dbReference type="Pfam" id="PF24994"/>
    </source>
</evidence>
<feature type="compositionally biased region" description="Low complexity" evidence="1">
    <location>
        <begin position="294"/>
        <end position="305"/>
    </location>
</feature>
<dbReference type="GO" id="GO:0009959">
    <property type="term" value="P:negative gravitropism"/>
    <property type="evidence" value="ECO:0007669"/>
    <property type="project" value="InterPro"/>
</dbReference>
<dbReference type="EMBL" id="SZYD01000017">
    <property type="protein sequence ID" value="KAD3068212.1"/>
    <property type="molecule type" value="Genomic_DNA"/>
</dbReference>
<feature type="domain" description="Proliferating cell nuclear antigen PCNA C-terminal" evidence="2">
    <location>
        <begin position="551"/>
        <end position="590"/>
    </location>
</feature>
<evidence type="ECO:0000259" key="2">
    <source>
        <dbReference type="Pfam" id="PF02747"/>
    </source>
</evidence>
<dbReference type="GO" id="GO:0003677">
    <property type="term" value="F:DNA binding"/>
    <property type="evidence" value="ECO:0007669"/>
    <property type="project" value="InterPro"/>
</dbReference>
<evidence type="ECO:0008006" key="7">
    <source>
        <dbReference type="Google" id="ProtNLM"/>
    </source>
</evidence>
<dbReference type="OrthoDB" id="678887at2759"/>
<sequence>MTLEVEGYDWKMSKTSRNLKMKMKSLEPMSHVQIKDSTPFVLDPDNIFVGDIPLKPNKIFDKSSGGNNKKMTNKVSNFSDLIHRVTTSCLLHPLSSGNNFTDDTSEYPDGEDDCDEQQHTHATGDGNEYEEEDYSEPANETAEDQPGYRTKTETELLTLMGEVFETMSSMKKAYVSLQEAHCPWDAAKIQLSDAAVVAELRRLGFLRERFRRNVGRVTGGPEDAGKNRTVSGPTLREVVAPYEAAMEKLKTEMKIKETEIEKLKQMLKTATTVNGGSGSRKSKSHSHQSKRRVSCSSQFQNPSSSAGMIPPELFEACMNSVKEGSRTFASLLLSLMKAAHWDITATVKSITASVVGPNHAKYSLESYVNRKFFQGFDHETFYMDGSLSSLLNPNQFRSECFTQYSDMKSMDPMELLGILPTCQFGKFCSKKYLSIVHPKMEESLFGDLEQRRQVLAGNHPRSRFYREFLEVAKAVWLLHLVAFSLDPLPSHFEGSRGAEFHPEYMESAVRATGGRVGGGYVVGFPVSPGFKLGNGYVVKARVYLVPKSEVICKDLSSIGDTVVIYVTKGVKFSTRGDIGTANVACRQYTTDYSDKLVPLSSTFTVRLSSELLVVVKYEIAEMGYLVFYLVPKIEEDEEDNKS</sequence>
<evidence type="ECO:0000256" key="1">
    <source>
        <dbReference type="SAM" id="MobiDB-lite"/>
    </source>
</evidence>
<gene>
    <name evidence="5" type="ORF">E3N88_36092</name>
</gene>
<feature type="region of interest" description="Disordered" evidence="1">
    <location>
        <begin position="95"/>
        <end position="150"/>
    </location>
</feature>
<evidence type="ECO:0000313" key="5">
    <source>
        <dbReference type="EMBL" id="KAD3068212.1"/>
    </source>
</evidence>
<feature type="domain" description="DUF641" evidence="3">
    <location>
        <begin position="155"/>
        <end position="274"/>
    </location>
</feature>
<feature type="domain" description="GIL1/IRKI C-terminal" evidence="4">
    <location>
        <begin position="492"/>
        <end position="543"/>
    </location>
</feature>
<dbReference type="InterPro" id="IPR006943">
    <property type="entry name" value="DUF641_pln"/>
</dbReference>
<dbReference type="InterPro" id="IPR056813">
    <property type="entry name" value="GIL1_IRKI_C"/>
</dbReference>
<accession>A0A5N6M365</accession>
<dbReference type="InterPro" id="IPR022649">
    <property type="entry name" value="Pr_cel_nuc_antig_C"/>
</dbReference>
<comment type="caution">
    <text evidence="5">The sequence shown here is derived from an EMBL/GenBank/DDBJ whole genome shotgun (WGS) entry which is preliminary data.</text>
</comment>
<dbReference type="Gene3D" id="3.70.10.10">
    <property type="match status" value="1"/>
</dbReference>
<dbReference type="Pfam" id="PF02747">
    <property type="entry name" value="PCNA_C"/>
    <property type="match status" value="1"/>
</dbReference>
<proteinExistence type="predicted"/>
<dbReference type="Pfam" id="PF24994">
    <property type="entry name" value="GIL1_IRKI_C"/>
    <property type="match status" value="1"/>
</dbReference>
<dbReference type="Proteomes" id="UP000326396">
    <property type="component" value="Linkage Group LG7"/>
</dbReference>
<organism evidence="5 6">
    <name type="scientific">Mikania micrantha</name>
    <name type="common">bitter vine</name>
    <dbReference type="NCBI Taxonomy" id="192012"/>
    <lineage>
        <taxon>Eukaryota</taxon>
        <taxon>Viridiplantae</taxon>
        <taxon>Streptophyta</taxon>
        <taxon>Embryophyta</taxon>
        <taxon>Tracheophyta</taxon>
        <taxon>Spermatophyta</taxon>
        <taxon>Magnoliopsida</taxon>
        <taxon>eudicotyledons</taxon>
        <taxon>Gunneridae</taxon>
        <taxon>Pentapetalae</taxon>
        <taxon>asterids</taxon>
        <taxon>campanulids</taxon>
        <taxon>Asterales</taxon>
        <taxon>Asteraceae</taxon>
        <taxon>Asteroideae</taxon>
        <taxon>Heliantheae alliance</taxon>
        <taxon>Eupatorieae</taxon>
        <taxon>Mikania</taxon>
    </lineage>
</organism>
<dbReference type="InterPro" id="IPR040225">
    <property type="entry name" value="GIL1-like"/>
</dbReference>
<protein>
    <recommendedName>
        <fullName evidence="7">DUF641 domain-containing protein</fullName>
    </recommendedName>
</protein>
<dbReference type="PANTHER" id="PTHR31161">
    <property type="entry name" value="PROTEIN GRAVITROPIC IN THE LIGHT 1"/>
    <property type="match status" value="1"/>
</dbReference>
<dbReference type="AlphaFoldDB" id="A0A5N6M365"/>
<feature type="compositionally biased region" description="Acidic residues" evidence="1">
    <location>
        <begin position="103"/>
        <end position="115"/>
    </location>
</feature>
<keyword evidence="6" id="KW-1185">Reference proteome</keyword>
<evidence type="ECO:0000259" key="3">
    <source>
        <dbReference type="Pfam" id="PF04859"/>
    </source>
</evidence>
<dbReference type="GO" id="GO:0006275">
    <property type="term" value="P:regulation of DNA replication"/>
    <property type="evidence" value="ECO:0007669"/>
    <property type="project" value="InterPro"/>
</dbReference>
<dbReference type="InterPro" id="IPR046938">
    <property type="entry name" value="DNA_clamp_sf"/>
</dbReference>
<reference evidence="5 6" key="1">
    <citation type="submission" date="2019-05" db="EMBL/GenBank/DDBJ databases">
        <title>Mikania micrantha, genome provides insights into the molecular mechanism of rapid growth.</title>
        <authorList>
            <person name="Liu B."/>
        </authorList>
    </citation>
    <scope>NUCLEOTIDE SEQUENCE [LARGE SCALE GENOMIC DNA]</scope>
    <source>
        <strain evidence="5">NLD-2019</strain>
        <tissue evidence="5">Leaf</tissue>
    </source>
</reference>
<feature type="compositionally biased region" description="Basic residues" evidence="1">
    <location>
        <begin position="280"/>
        <end position="293"/>
    </location>
</feature>
<dbReference type="GO" id="GO:0009639">
    <property type="term" value="P:response to red or far red light"/>
    <property type="evidence" value="ECO:0007669"/>
    <property type="project" value="InterPro"/>
</dbReference>
<evidence type="ECO:0000313" key="6">
    <source>
        <dbReference type="Proteomes" id="UP000326396"/>
    </source>
</evidence>